<evidence type="ECO:0000256" key="3">
    <source>
        <dbReference type="ARBA" id="ARBA00022723"/>
    </source>
</evidence>
<sequence length="505" mass="52321">MVAGGAALATAAESGVRAAGAALTPAADCAALGALTLADVQVTAATEVAATASVPGYCRILGTEVGTEHDLEVRLPDEWLNRYVQNGGGGFDGRIPSIPDSQLSLGAVAAANNGGHRDPSGAALLGNPEAQARYAHTAIETTARFSKELAARYYGAVPVKARAYGHAFGHANGTVNQGRGAAPFNARTAEPSYSYYVGCSNGGRGALNAAAKYSDEFDGVIAGAPTQNLDGQIAAWTRMAKLALPSAEEVAAIEAVIVAKYDALDGLKDGIVSNMEAVDFDPSTDIPGEIGLTAAETEAVAAVMSDVVAFGETIYSRYSVPGAGDRYGLGVGHMRNLVLNDPTWDPSTFDIQTYLPTIQEAIGTLGSNASAQGLADFMDEGKKVMVWHGTADPLLSENDTVREWYEVREAAGDSVADDNSRLYLAPGVAHCRGGEGADNFDLLPAMIDWVEGDLAPGTVIASKLDPATGGALFTRPLCEYPTYPRYSGVGDTNDAASFDCVENTP</sequence>
<accession>A0A024GX39</accession>
<evidence type="ECO:0000256" key="4">
    <source>
        <dbReference type="ARBA" id="ARBA00022729"/>
    </source>
</evidence>
<protein>
    <submittedName>
        <fullName evidence="8">Tannase and feruloyl esterase family protein</fullName>
    </submittedName>
</protein>
<dbReference type="STRING" id="861266.ARTSIC4J27_411"/>
<keyword evidence="5" id="KW-0378">Hydrolase</keyword>
<dbReference type="PANTHER" id="PTHR33938:SF15">
    <property type="entry name" value="FERULOYL ESTERASE B-RELATED"/>
    <property type="match status" value="1"/>
</dbReference>
<proteinExistence type="inferred from homology"/>
<dbReference type="Gene3D" id="3.40.50.1820">
    <property type="entry name" value="alpha/beta hydrolase"/>
    <property type="match status" value="1"/>
</dbReference>
<keyword evidence="9" id="KW-1185">Reference proteome</keyword>
<dbReference type="PANTHER" id="PTHR33938">
    <property type="entry name" value="FERULOYL ESTERASE B-RELATED"/>
    <property type="match status" value="1"/>
</dbReference>
<dbReference type="EMBL" id="CAQI01000027">
    <property type="protein sequence ID" value="CCQ44485.1"/>
    <property type="molecule type" value="Genomic_DNA"/>
</dbReference>
<evidence type="ECO:0000256" key="6">
    <source>
        <dbReference type="ARBA" id="ARBA00022837"/>
    </source>
</evidence>
<name>A0A024GX39_9MICC</name>
<keyword evidence="4" id="KW-0732">Signal</keyword>
<dbReference type="SUPFAM" id="SSF53474">
    <property type="entry name" value="alpha/beta-Hydrolases"/>
    <property type="match status" value="1"/>
</dbReference>
<dbReference type="AlphaFoldDB" id="A0A024GX39"/>
<evidence type="ECO:0000256" key="2">
    <source>
        <dbReference type="ARBA" id="ARBA00022487"/>
    </source>
</evidence>
<evidence type="ECO:0000313" key="8">
    <source>
        <dbReference type="EMBL" id="CCQ44485.1"/>
    </source>
</evidence>
<dbReference type="Proteomes" id="UP000035722">
    <property type="component" value="Unassembled WGS sequence"/>
</dbReference>
<organism evidence="8 9">
    <name type="scientific">Pseudarthrobacter siccitolerans</name>
    <dbReference type="NCBI Taxonomy" id="861266"/>
    <lineage>
        <taxon>Bacteria</taxon>
        <taxon>Bacillati</taxon>
        <taxon>Actinomycetota</taxon>
        <taxon>Actinomycetes</taxon>
        <taxon>Micrococcales</taxon>
        <taxon>Micrococcaceae</taxon>
        <taxon>Pseudarthrobacter</taxon>
    </lineage>
</organism>
<dbReference type="InterPro" id="IPR011118">
    <property type="entry name" value="Tannase/feruloyl_esterase"/>
</dbReference>
<keyword evidence="3" id="KW-0479">Metal-binding</keyword>
<keyword evidence="6" id="KW-0106">Calcium</keyword>
<evidence type="ECO:0000256" key="5">
    <source>
        <dbReference type="ARBA" id="ARBA00022801"/>
    </source>
</evidence>
<reference evidence="9" key="1">
    <citation type="journal article" date="2014" name="Genome Announc.">
        <title>Genome Sequence of Arthrobacter siccitolerans 4J27, a Xeroprotectant-Producing Desiccation-Tolerant Microorganism.</title>
        <authorList>
            <person name="Manzanera M."/>
            <person name="Santa-Cruz-Calvo L."/>
            <person name="Vilchez J.I."/>
            <person name="Garcia-Fontana C."/>
            <person name="Silva-Castro G.A."/>
            <person name="Calvo C."/>
            <person name="Gonzalez-Lopez J."/>
        </authorList>
    </citation>
    <scope>NUCLEOTIDE SEQUENCE [LARGE SCALE GENOMIC DNA]</scope>
    <source>
        <strain evidence="9">4J27</strain>
    </source>
</reference>
<dbReference type="GO" id="GO:0046872">
    <property type="term" value="F:metal ion binding"/>
    <property type="evidence" value="ECO:0007669"/>
    <property type="project" value="UniProtKB-KW"/>
</dbReference>
<keyword evidence="7" id="KW-1015">Disulfide bond</keyword>
<comment type="similarity">
    <text evidence="1">Belongs to the tannase family.</text>
</comment>
<evidence type="ECO:0000313" key="9">
    <source>
        <dbReference type="Proteomes" id="UP000035722"/>
    </source>
</evidence>
<comment type="caution">
    <text evidence="8">The sequence shown here is derived from an EMBL/GenBank/DDBJ whole genome shotgun (WGS) entry which is preliminary data.</text>
</comment>
<keyword evidence="2" id="KW-0719">Serine esterase</keyword>
<dbReference type="InterPro" id="IPR029058">
    <property type="entry name" value="AB_hydrolase_fold"/>
</dbReference>
<dbReference type="GO" id="GO:0052689">
    <property type="term" value="F:carboxylic ester hydrolase activity"/>
    <property type="evidence" value="ECO:0007669"/>
    <property type="project" value="UniProtKB-KW"/>
</dbReference>
<evidence type="ECO:0000256" key="1">
    <source>
        <dbReference type="ARBA" id="ARBA00006249"/>
    </source>
</evidence>
<gene>
    <name evidence="8" type="ORF">ARTSIC4J27_411</name>
</gene>
<evidence type="ECO:0000256" key="7">
    <source>
        <dbReference type="ARBA" id="ARBA00023157"/>
    </source>
</evidence>
<dbReference type="Pfam" id="PF07519">
    <property type="entry name" value="Tannase"/>
    <property type="match status" value="2"/>
</dbReference>